<evidence type="ECO:0000259" key="6">
    <source>
        <dbReference type="Pfam" id="PF22029"/>
    </source>
</evidence>
<comment type="similarity">
    <text evidence="1">Belongs to the sigma-70 factor family. ECF subfamily.</text>
</comment>
<dbReference type="PANTHER" id="PTHR43133:SF25">
    <property type="entry name" value="RNA POLYMERASE SIGMA FACTOR RFAY-RELATED"/>
    <property type="match status" value="1"/>
</dbReference>
<dbReference type="InterPro" id="IPR036388">
    <property type="entry name" value="WH-like_DNA-bd_sf"/>
</dbReference>
<evidence type="ECO:0000256" key="2">
    <source>
        <dbReference type="ARBA" id="ARBA00023015"/>
    </source>
</evidence>
<dbReference type="RefSeq" id="WP_130749459.1">
    <property type="nucleotide sequence ID" value="NZ_SIPC01000001.1"/>
</dbReference>
<dbReference type="GO" id="GO:0003677">
    <property type="term" value="F:DNA binding"/>
    <property type="evidence" value="ECO:0007669"/>
    <property type="project" value="InterPro"/>
</dbReference>
<dbReference type="InterPro" id="IPR014284">
    <property type="entry name" value="RNA_pol_sigma-70_dom"/>
</dbReference>
<protein>
    <submittedName>
        <fullName evidence="7">RNA polymerase sigma factor</fullName>
    </submittedName>
</protein>
<dbReference type="PANTHER" id="PTHR43133">
    <property type="entry name" value="RNA POLYMERASE ECF-TYPE SIGMA FACTO"/>
    <property type="match status" value="1"/>
</dbReference>
<dbReference type="GO" id="GO:0016987">
    <property type="term" value="F:sigma factor activity"/>
    <property type="evidence" value="ECO:0007669"/>
    <property type="project" value="UniProtKB-KW"/>
</dbReference>
<dbReference type="Pfam" id="PF22029">
    <property type="entry name" value="PhyR_sigma2"/>
    <property type="match status" value="1"/>
</dbReference>
<comment type="caution">
    <text evidence="7">The sequence shown here is derived from an EMBL/GenBank/DDBJ whole genome shotgun (WGS) entry which is preliminary data.</text>
</comment>
<dbReference type="SUPFAM" id="SSF88659">
    <property type="entry name" value="Sigma3 and sigma4 domains of RNA polymerase sigma factors"/>
    <property type="match status" value="1"/>
</dbReference>
<feature type="domain" description="RNA polymerase sigma factor 70 region 4 type 2" evidence="5">
    <location>
        <begin position="102"/>
        <end position="153"/>
    </location>
</feature>
<evidence type="ECO:0000256" key="3">
    <source>
        <dbReference type="ARBA" id="ARBA00023082"/>
    </source>
</evidence>
<reference evidence="7 8" key="1">
    <citation type="submission" date="2019-02" db="EMBL/GenBank/DDBJ databases">
        <title>The genomic architecture of introgression among sibling species of bacteria.</title>
        <authorList>
            <person name="Cavassim M.I.A."/>
            <person name="Moeskjaer S."/>
            <person name="Moslemi C."/>
            <person name="Fields B."/>
            <person name="Bachmann A."/>
            <person name="Vilhjalmsson B."/>
            <person name="Schierup M.H."/>
            <person name="Young J.P.W."/>
            <person name="Andersen S.U."/>
        </authorList>
    </citation>
    <scope>NUCLEOTIDE SEQUENCE [LARGE SCALE GENOMIC DNA]</scope>
    <source>
        <strain evidence="7 8">SM145A</strain>
    </source>
</reference>
<dbReference type="EMBL" id="SIPC01000001">
    <property type="protein sequence ID" value="TAX70962.1"/>
    <property type="molecule type" value="Genomic_DNA"/>
</dbReference>
<dbReference type="CDD" id="cd06171">
    <property type="entry name" value="Sigma70_r4"/>
    <property type="match status" value="1"/>
</dbReference>
<feature type="domain" description="PhyR sigma2" evidence="6">
    <location>
        <begin position="8"/>
        <end position="61"/>
    </location>
</feature>
<dbReference type="InterPro" id="IPR013324">
    <property type="entry name" value="RNA_pol_sigma_r3/r4-like"/>
</dbReference>
<dbReference type="GO" id="GO:0006352">
    <property type="term" value="P:DNA-templated transcription initiation"/>
    <property type="evidence" value="ECO:0007669"/>
    <property type="project" value="InterPro"/>
</dbReference>
<evidence type="ECO:0000256" key="1">
    <source>
        <dbReference type="ARBA" id="ARBA00010641"/>
    </source>
</evidence>
<dbReference type="SUPFAM" id="SSF88946">
    <property type="entry name" value="Sigma2 domain of RNA polymerase sigma factors"/>
    <property type="match status" value="1"/>
</dbReference>
<organism evidence="7 8">
    <name type="scientific">Rhizobium leguminosarum</name>
    <dbReference type="NCBI Taxonomy" id="384"/>
    <lineage>
        <taxon>Bacteria</taxon>
        <taxon>Pseudomonadati</taxon>
        <taxon>Pseudomonadota</taxon>
        <taxon>Alphaproteobacteria</taxon>
        <taxon>Hyphomicrobiales</taxon>
        <taxon>Rhizobiaceae</taxon>
        <taxon>Rhizobium/Agrobacterium group</taxon>
        <taxon>Rhizobium</taxon>
    </lineage>
</organism>
<dbReference type="InterPro" id="IPR053866">
    <property type="entry name" value="PhyR_sigma2"/>
</dbReference>
<dbReference type="NCBIfam" id="TIGR02937">
    <property type="entry name" value="sigma70-ECF"/>
    <property type="match status" value="1"/>
</dbReference>
<evidence type="ECO:0000259" key="5">
    <source>
        <dbReference type="Pfam" id="PF08281"/>
    </source>
</evidence>
<dbReference type="AlphaFoldDB" id="A0A4Q8XVX9"/>
<keyword evidence="4" id="KW-0804">Transcription</keyword>
<gene>
    <name evidence="7" type="ORF">ELI03_04000</name>
</gene>
<evidence type="ECO:0000313" key="7">
    <source>
        <dbReference type="EMBL" id="TAX70962.1"/>
    </source>
</evidence>
<evidence type="ECO:0000256" key="4">
    <source>
        <dbReference type="ARBA" id="ARBA00023163"/>
    </source>
</evidence>
<evidence type="ECO:0000313" key="8">
    <source>
        <dbReference type="Proteomes" id="UP000293652"/>
    </source>
</evidence>
<keyword evidence="3" id="KW-0731">Sigma factor</keyword>
<dbReference type="InterPro" id="IPR013325">
    <property type="entry name" value="RNA_pol_sigma_r2"/>
</dbReference>
<dbReference type="InterPro" id="IPR013249">
    <property type="entry name" value="RNA_pol_sigma70_r4_t2"/>
</dbReference>
<name>A0A4Q8XVX9_RHILE</name>
<sequence length="175" mass="19696">MDDLLLQVEPMIPALRRYARGLVRDIEAADDIVQDCLERVVLNWSRRRDDNPRSWVFAILHNLGVNRLRQDARRGGSVPIEDVAESTGARAATQEDTVYGHEVMAAIERLPPDQRSILLLISVEDLSYAEAAKVLEIPLGTVMSRLSRAREQLRTILETKPSGASAGRPYIRRVK</sequence>
<dbReference type="Gene3D" id="1.10.1740.10">
    <property type="match status" value="1"/>
</dbReference>
<accession>A0A4Q8XVX9</accession>
<dbReference type="Pfam" id="PF08281">
    <property type="entry name" value="Sigma70_r4_2"/>
    <property type="match status" value="1"/>
</dbReference>
<proteinExistence type="inferred from homology"/>
<dbReference type="InterPro" id="IPR039425">
    <property type="entry name" value="RNA_pol_sigma-70-like"/>
</dbReference>
<dbReference type="Gene3D" id="1.10.10.10">
    <property type="entry name" value="Winged helix-like DNA-binding domain superfamily/Winged helix DNA-binding domain"/>
    <property type="match status" value="1"/>
</dbReference>
<keyword evidence="2" id="KW-0805">Transcription regulation</keyword>
<dbReference type="Proteomes" id="UP000293652">
    <property type="component" value="Unassembled WGS sequence"/>
</dbReference>